<accession>A0AAJ6QW41</accession>
<evidence type="ECO:0000256" key="7">
    <source>
        <dbReference type="ARBA" id="ARBA00022771"/>
    </source>
</evidence>
<evidence type="ECO:0000256" key="10">
    <source>
        <dbReference type="ARBA" id="ARBA00044508"/>
    </source>
</evidence>
<keyword evidence="7 11" id="KW-0863">Zinc-finger</keyword>
<evidence type="ECO:0000259" key="15">
    <source>
        <dbReference type="PROSITE" id="PS51873"/>
    </source>
</evidence>
<dbReference type="PROSITE" id="PS50908">
    <property type="entry name" value="RWD"/>
    <property type="match status" value="1"/>
</dbReference>
<gene>
    <name evidence="17" type="primary">LOC100904284</name>
</gene>
<dbReference type="FunFam" id="3.30.40.10:FF:000137">
    <property type="entry name" value="RanBP-type and C3HC4-type zinc finger-containing protein 1"/>
    <property type="match status" value="1"/>
</dbReference>
<evidence type="ECO:0000256" key="6">
    <source>
        <dbReference type="ARBA" id="ARBA00022737"/>
    </source>
</evidence>
<dbReference type="Proteomes" id="UP000694867">
    <property type="component" value="Unplaced"/>
</dbReference>
<dbReference type="Pfam" id="PF01485">
    <property type="entry name" value="IBR"/>
    <property type="match status" value="1"/>
</dbReference>
<dbReference type="SUPFAM" id="SSF54495">
    <property type="entry name" value="UBC-like"/>
    <property type="match status" value="1"/>
</dbReference>
<dbReference type="InterPro" id="IPR006575">
    <property type="entry name" value="RWD_dom"/>
</dbReference>
<dbReference type="AlphaFoldDB" id="A0AAJ6QW41"/>
<dbReference type="EC" id="2.3.2.31" evidence="3"/>
<keyword evidence="6" id="KW-0677">Repeat</keyword>
<dbReference type="SMART" id="SM00647">
    <property type="entry name" value="IBR"/>
    <property type="match status" value="2"/>
</dbReference>
<sequence>MASANPIPEETSASCLSSQQDELDALESIYGEKIFARTKTGNLLGAKLTFSTRLPRESVNVKLDVPQFEAQSFRVNYLPPLYLDLVFPEGYPELEPPRFVIHAQWLNMFELNKICARLDEMWKENENMIIVFNWVDFLENELLNFLGIADEIDLKKLFFFQNRSSHTRKREKTSEDSAGTSSEPDRPRDSWSRFDRRAKLIPLPVSNIVPFLKDYNVTAKREHFENTPFECTICFNRVPGKDATVFSPCGHAFCNDCTAQHIRTQMDGGLESGVVTCMEPGCDTEILGSEVKRLIGAECFERYDELLLKRYLNSEKDITTCARRSCEKPVIADPSSTVATCAECNYSFCTDCRRANHGINPCILNSEAEKATIEQYLKGDSTTRATLEKKYSKKYLKALIANDESEKWISKNSKKCPNCRTDIEKSEGCNKMVCWKCHSKFCYLCGKDLDRLKNPYDHFSVSGSLCYMRLFEGAEDGDEHDDDDGDEDDEGAHDGIIALVEFDVEQFLNDPRFRWLVP</sequence>
<dbReference type="GO" id="GO:0061630">
    <property type="term" value="F:ubiquitin protein ligase activity"/>
    <property type="evidence" value="ECO:0007669"/>
    <property type="project" value="UniProtKB-EC"/>
</dbReference>
<comment type="catalytic activity">
    <reaction evidence="1">
        <text>[E2 ubiquitin-conjugating enzyme]-S-ubiquitinyl-L-cysteine + [acceptor protein]-L-lysine = [E2 ubiquitin-conjugating enzyme]-L-cysteine + [acceptor protein]-N(6)-ubiquitinyl-L-lysine.</text>
        <dbReference type="EC" id="2.3.2.31"/>
    </reaction>
</comment>
<dbReference type="RefSeq" id="XP_003745898.1">
    <property type="nucleotide sequence ID" value="XM_003745850.1"/>
</dbReference>
<dbReference type="InterPro" id="IPR044066">
    <property type="entry name" value="TRIAD_supradom"/>
</dbReference>
<evidence type="ECO:0000256" key="3">
    <source>
        <dbReference type="ARBA" id="ARBA00012251"/>
    </source>
</evidence>
<dbReference type="KEGG" id="goe:100904284"/>
<dbReference type="Gene3D" id="1.20.120.1750">
    <property type="match status" value="1"/>
</dbReference>
<dbReference type="Gene3D" id="3.30.40.10">
    <property type="entry name" value="Zinc/RING finger domain, C3HC4 (zinc finger)"/>
    <property type="match status" value="1"/>
</dbReference>
<feature type="domain" description="RING-type" evidence="13">
    <location>
        <begin position="231"/>
        <end position="277"/>
    </location>
</feature>
<dbReference type="PROSITE" id="PS51873">
    <property type="entry name" value="TRIAD"/>
    <property type="match status" value="1"/>
</dbReference>
<evidence type="ECO:0000256" key="12">
    <source>
        <dbReference type="SAM" id="MobiDB-lite"/>
    </source>
</evidence>
<dbReference type="InterPro" id="IPR016135">
    <property type="entry name" value="UBQ-conjugating_enzyme/RWD"/>
</dbReference>
<feature type="domain" description="RING-type" evidence="15">
    <location>
        <begin position="227"/>
        <end position="470"/>
    </location>
</feature>
<evidence type="ECO:0000256" key="1">
    <source>
        <dbReference type="ARBA" id="ARBA00001798"/>
    </source>
</evidence>
<keyword evidence="4" id="KW-0808">Transferase</keyword>
<feature type="domain" description="RWD" evidence="14">
    <location>
        <begin position="21"/>
        <end position="145"/>
    </location>
</feature>
<reference evidence="17" key="1">
    <citation type="submission" date="2025-08" db="UniProtKB">
        <authorList>
            <consortium name="RefSeq"/>
        </authorList>
    </citation>
    <scope>IDENTIFICATION</scope>
</reference>
<dbReference type="Gene3D" id="2.20.25.20">
    <property type="match status" value="1"/>
</dbReference>
<dbReference type="Gene3D" id="3.10.110.10">
    <property type="entry name" value="Ubiquitin Conjugating Enzyme"/>
    <property type="match status" value="1"/>
</dbReference>
<keyword evidence="5" id="KW-0479">Metal-binding</keyword>
<dbReference type="InterPro" id="IPR001841">
    <property type="entry name" value="Znf_RING"/>
</dbReference>
<dbReference type="PROSITE" id="PS50089">
    <property type="entry name" value="ZF_RING_2"/>
    <property type="match status" value="1"/>
</dbReference>
<keyword evidence="9" id="KW-0862">Zinc</keyword>
<evidence type="ECO:0000313" key="17">
    <source>
        <dbReference type="RefSeq" id="XP_003745898.1"/>
    </source>
</evidence>
<name>A0AAJ6QW41_9ACAR</name>
<proteinExistence type="inferred from homology"/>
<evidence type="ECO:0000256" key="8">
    <source>
        <dbReference type="ARBA" id="ARBA00022786"/>
    </source>
</evidence>
<dbReference type="Pfam" id="PF26200">
    <property type="entry name" value="Rcat_RNF216"/>
    <property type="match status" value="1"/>
</dbReference>
<protein>
    <recommendedName>
        <fullName evidence="3">RBR-type E3 ubiquitin transferase</fullName>
        <ecNumber evidence="3">2.3.2.31</ecNumber>
    </recommendedName>
</protein>
<feature type="region of interest" description="Disordered" evidence="12">
    <location>
        <begin position="169"/>
        <end position="191"/>
    </location>
</feature>
<comment type="similarity">
    <text evidence="10">Belongs to the RBR family. RNF14 subfamily.</text>
</comment>
<dbReference type="SMART" id="SM00591">
    <property type="entry name" value="RWD"/>
    <property type="match status" value="1"/>
</dbReference>
<evidence type="ECO:0000259" key="14">
    <source>
        <dbReference type="PROSITE" id="PS50908"/>
    </source>
</evidence>
<dbReference type="InterPro" id="IPR047548">
    <property type="entry name" value="Rcat_RBR_RNF14"/>
</dbReference>
<dbReference type="SUPFAM" id="SSF57850">
    <property type="entry name" value="RING/U-box"/>
    <property type="match status" value="3"/>
</dbReference>
<dbReference type="InterPro" id="IPR013083">
    <property type="entry name" value="Znf_RING/FYVE/PHD"/>
</dbReference>
<dbReference type="InterPro" id="IPR031127">
    <property type="entry name" value="E3_UB_ligase_RBR"/>
</dbReference>
<dbReference type="CDD" id="cd20341">
    <property type="entry name" value="BRcat_RBR_RNF14"/>
    <property type="match status" value="1"/>
</dbReference>
<dbReference type="Pfam" id="PF13639">
    <property type="entry name" value="zf-RING_2"/>
    <property type="match status" value="1"/>
</dbReference>
<dbReference type="CDD" id="cd23820">
    <property type="entry name" value="RWD_RNF14"/>
    <property type="match status" value="1"/>
</dbReference>
<dbReference type="GO" id="GO:0016567">
    <property type="term" value="P:protein ubiquitination"/>
    <property type="evidence" value="ECO:0007669"/>
    <property type="project" value="InterPro"/>
</dbReference>
<dbReference type="Pfam" id="PF05773">
    <property type="entry name" value="RWD"/>
    <property type="match status" value="1"/>
</dbReference>
<evidence type="ECO:0000256" key="2">
    <source>
        <dbReference type="ARBA" id="ARBA00004906"/>
    </source>
</evidence>
<comment type="pathway">
    <text evidence="2">Protein modification; protein ubiquitination.</text>
</comment>
<evidence type="ECO:0000259" key="13">
    <source>
        <dbReference type="PROSITE" id="PS50089"/>
    </source>
</evidence>
<dbReference type="PANTHER" id="PTHR11685">
    <property type="entry name" value="RBR FAMILY RING FINGER AND IBR DOMAIN-CONTAINING"/>
    <property type="match status" value="1"/>
</dbReference>
<organism evidence="16 17">
    <name type="scientific">Galendromus occidentalis</name>
    <name type="common">western predatory mite</name>
    <dbReference type="NCBI Taxonomy" id="34638"/>
    <lineage>
        <taxon>Eukaryota</taxon>
        <taxon>Metazoa</taxon>
        <taxon>Ecdysozoa</taxon>
        <taxon>Arthropoda</taxon>
        <taxon>Chelicerata</taxon>
        <taxon>Arachnida</taxon>
        <taxon>Acari</taxon>
        <taxon>Parasitiformes</taxon>
        <taxon>Mesostigmata</taxon>
        <taxon>Gamasina</taxon>
        <taxon>Phytoseioidea</taxon>
        <taxon>Phytoseiidae</taxon>
        <taxon>Typhlodrominae</taxon>
        <taxon>Galendromus</taxon>
    </lineage>
</organism>
<evidence type="ECO:0000256" key="9">
    <source>
        <dbReference type="ARBA" id="ARBA00022833"/>
    </source>
</evidence>
<evidence type="ECO:0000256" key="11">
    <source>
        <dbReference type="PROSITE-ProRule" id="PRU00175"/>
    </source>
</evidence>
<evidence type="ECO:0000256" key="4">
    <source>
        <dbReference type="ARBA" id="ARBA00022679"/>
    </source>
</evidence>
<evidence type="ECO:0000256" key="5">
    <source>
        <dbReference type="ARBA" id="ARBA00022723"/>
    </source>
</evidence>
<dbReference type="GO" id="GO:0008270">
    <property type="term" value="F:zinc ion binding"/>
    <property type="evidence" value="ECO:0007669"/>
    <property type="project" value="UniProtKB-KW"/>
</dbReference>
<keyword evidence="16" id="KW-1185">Reference proteome</keyword>
<dbReference type="InterPro" id="IPR002867">
    <property type="entry name" value="IBR_dom"/>
</dbReference>
<dbReference type="GeneID" id="100904284"/>
<evidence type="ECO:0000313" key="16">
    <source>
        <dbReference type="Proteomes" id="UP000694867"/>
    </source>
</evidence>
<keyword evidence="8" id="KW-0833">Ubl conjugation pathway</keyword>
<dbReference type="CDD" id="cd20354">
    <property type="entry name" value="Rcat_RBR_RNF14"/>
    <property type="match status" value="1"/>
</dbReference>